<feature type="non-terminal residue" evidence="1">
    <location>
        <position position="95"/>
    </location>
</feature>
<organism evidence="1">
    <name type="scientific">Arion vulgaris</name>
    <dbReference type="NCBI Taxonomy" id="1028688"/>
    <lineage>
        <taxon>Eukaryota</taxon>
        <taxon>Metazoa</taxon>
        <taxon>Spiralia</taxon>
        <taxon>Lophotrochozoa</taxon>
        <taxon>Mollusca</taxon>
        <taxon>Gastropoda</taxon>
        <taxon>Heterobranchia</taxon>
        <taxon>Euthyneura</taxon>
        <taxon>Panpulmonata</taxon>
        <taxon>Eupulmonata</taxon>
        <taxon>Stylommatophora</taxon>
        <taxon>Helicina</taxon>
        <taxon>Arionoidea</taxon>
        <taxon>Arionidae</taxon>
        <taxon>Arion</taxon>
    </lineage>
</organism>
<reference evidence="1" key="1">
    <citation type="submission" date="2014-12" db="EMBL/GenBank/DDBJ databases">
        <title>Insight into the proteome of Arion vulgaris.</title>
        <authorList>
            <person name="Aradska J."/>
            <person name="Bulat T."/>
            <person name="Smidak R."/>
            <person name="Sarate P."/>
            <person name="Gangsoo J."/>
            <person name="Sialana F."/>
            <person name="Bilban M."/>
            <person name="Lubec G."/>
        </authorList>
    </citation>
    <scope>NUCLEOTIDE SEQUENCE</scope>
    <source>
        <tissue evidence="1">Skin</tissue>
    </source>
</reference>
<name>A0A0B7BXL6_9EUPU</name>
<protein>
    <submittedName>
        <fullName evidence="1">Uncharacterized protein</fullName>
    </submittedName>
</protein>
<gene>
    <name evidence="1" type="primary">ORF216675</name>
</gene>
<evidence type="ECO:0000313" key="1">
    <source>
        <dbReference type="EMBL" id="CEK97718.1"/>
    </source>
</evidence>
<dbReference type="AlphaFoldDB" id="A0A0B7BXL6"/>
<dbReference type="EMBL" id="HACG01050853">
    <property type="protein sequence ID" value="CEK97718.1"/>
    <property type="molecule type" value="Transcribed_RNA"/>
</dbReference>
<proteinExistence type="predicted"/>
<sequence length="95" mass="10718">ELDYEDEGSSEIQETLVDGHIKLEHSYAGHLKKECGMAAVDNGEQEAGVYPEMKSMIINAELSDIPVEDNYTYCEDCNLKMDGECPEHHPHIYVD</sequence>
<feature type="non-terminal residue" evidence="1">
    <location>
        <position position="1"/>
    </location>
</feature>
<accession>A0A0B7BXL6</accession>